<accession>A0A5B2UJP5</accession>
<dbReference type="AlphaFoldDB" id="A0A5B2UJP5"/>
<sequence>MVKLDYLFALAKNLTVTVMSAKTAVMAIRVIGEEVVRLLSLTDEDLELEAHLGLQLIGEIARWRDLVYELKPLLLRAELGRVRQTGFGFSLCSGSEGLGLPSADLR</sequence>
<evidence type="ECO:0000313" key="2">
    <source>
        <dbReference type="Proteomes" id="UP000325296"/>
    </source>
</evidence>
<dbReference type="EMBL" id="VUOL01000019">
    <property type="protein sequence ID" value="KAA2226771.1"/>
    <property type="molecule type" value="Genomic_DNA"/>
</dbReference>
<dbReference type="RefSeq" id="WP_090290917.1">
    <property type="nucleotide sequence ID" value="NZ_BMNU01000015.1"/>
</dbReference>
<comment type="caution">
    <text evidence="1">The sequence shown here is derived from an EMBL/GenBank/DDBJ whole genome shotgun (WGS) entry which is preliminary data.</text>
</comment>
<reference evidence="1 2" key="1">
    <citation type="submission" date="2019-09" db="EMBL/GenBank/DDBJ databases">
        <title>Draft genome sequence of Pseudomonas brenneri CCUG 51514(T).</title>
        <authorList>
            <person name="Tunovic T."/>
            <person name="Pineiro-Iglesias B."/>
            <person name="Unosson C."/>
            <person name="Inganas E."/>
            <person name="Ohlen M."/>
            <person name="Cardew S."/>
            <person name="Jensie-Markopoulos S."/>
            <person name="Salva-Serra F."/>
            <person name="Jaen-Luchoro D."/>
            <person name="Svensson-Stadler L."/>
            <person name="Chun J."/>
            <person name="Moore E."/>
        </authorList>
    </citation>
    <scope>NUCLEOTIDE SEQUENCE [LARGE SCALE GENOMIC DNA]</scope>
    <source>
        <strain evidence="1 2">CCUG 51514</strain>
    </source>
</reference>
<evidence type="ECO:0000313" key="1">
    <source>
        <dbReference type="EMBL" id="KAA2226771.1"/>
    </source>
</evidence>
<protein>
    <submittedName>
        <fullName evidence="1">Uncharacterized protein</fullName>
    </submittedName>
</protein>
<organism evidence="1 2">
    <name type="scientific">Pseudomonas brenneri</name>
    <dbReference type="NCBI Taxonomy" id="129817"/>
    <lineage>
        <taxon>Bacteria</taxon>
        <taxon>Pseudomonadati</taxon>
        <taxon>Pseudomonadota</taxon>
        <taxon>Gammaproteobacteria</taxon>
        <taxon>Pseudomonadales</taxon>
        <taxon>Pseudomonadaceae</taxon>
        <taxon>Pseudomonas</taxon>
    </lineage>
</organism>
<gene>
    <name evidence="1" type="ORF">F1720_25195</name>
</gene>
<dbReference type="Proteomes" id="UP000325296">
    <property type="component" value="Unassembled WGS sequence"/>
</dbReference>
<name>A0A5B2UJP5_9PSED</name>
<proteinExistence type="predicted"/>